<dbReference type="PANTHER" id="PTHR46268">
    <property type="entry name" value="STRESS RESPONSE PROTEIN NHAX"/>
    <property type="match status" value="1"/>
</dbReference>
<dbReference type="STRING" id="593907.Celgi_1678"/>
<dbReference type="EMBL" id="CP002665">
    <property type="protein sequence ID" value="AEI12189.1"/>
    <property type="molecule type" value="Genomic_DNA"/>
</dbReference>
<dbReference type="eggNOG" id="COG0589">
    <property type="taxonomic scope" value="Bacteria"/>
</dbReference>
<feature type="domain" description="UspA" evidence="2">
    <location>
        <begin position="6"/>
        <end position="136"/>
    </location>
</feature>
<protein>
    <submittedName>
        <fullName evidence="3">UspA domain-containing protein</fullName>
    </submittedName>
</protein>
<reference evidence="4" key="1">
    <citation type="submission" date="2011-04" db="EMBL/GenBank/DDBJ databases">
        <title>Complete sequence of Cellvibrio gilvus ATCC 13127.</title>
        <authorList>
            <person name="Lucas S."/>
            <person name="Han J."/>
            <person name="Lapidus A."/>
            <person name="Cheng J.-F."/>
            <person name="Goodwin L."/>
            <person name="Pitluck S."/>
            <person name="Peters L."/>
            <person name="Munk A."/>
            <person name="Detter J.C."/>
            <person name="Han C."/>
            <person name="Tapia R."/>
            <person name="Land M."/>
            <person name="Hauser L."/>
            <person name="Kyrpides N."/>
            <person name="Ivanova N."/>
            <person name="Ovchinnikova G."/>
            <person name="Pagani I."/>
            <person name="Mead D."/>
            <person name="Brumm P."/>
            <person name="Woyke T."/>
        </authorList>
    </citation>
    <scope>NUCLEOTIDE SEQUENCE [LARGE SCALE GENOMIC DNA]</scope>
    <source>
        <strain evidence="4">ATCC 13127 / NRRL B-14078</strain>
    </source>
</reference>
<sequence>MRIDGPVVVAVDGTDRSTATLRWAAGAAVRRETRLVVAHVVSPPVGPWMWAGVPAVPVDEESLLRELRAACTAVAEAHPGLRVEGVLLHGPTVPTLTRFSADAQLLVAGTRHDGAAVLTIGTALSWRARCPVALVRGGVRAPEGPVVVGVDGTPGSWLAAGLAAREARRLGRALHVLHACRPGEDDEGRSIALDVAAALAQTYPDLEVRTLLADGDPVPCLVAASRTAGLLVVGAHRWRRTRGRLVGRRVAPRAACPVLVVRDEVL</sequence>
<evidence type="ECO:0000259" key="2">
    <source>
        <dbReference type="Pfam" id="PF00582"/>
    </source>
</evidence>
<dbReference type="PANTHER" id="PTHR46268:SF6">
    <property type="entry name" value="UNIVERSAL STRESS PROTEIN UP12"/>
    <property type="match status" value="1"/>
</dbReference>
<accession>F8A5N4</accession>
<dbReference type="InterPro" id="IPR006016">
    <property type="entry name" value="UspA"/>
</dbReference>
<gene>
    <name evidence="3" type="ordered locus">Celgi_1678</name>
</gene>
<proteinExistence type="inferred from homology"/>
<dbReference type="HOGENOM" id="CLU_049301_2_3_11"/>
<dbReference type="RefSeq" id="WP_013883708.1">
    <property type="nucleotide sequence ID" value="NC_015671.1"/>
</dbReference>
<dbReference type="AlphaFoldDB" id="F8A5N4"/>
<evidence type="ECO:0000313" key="4">
    <source>
        <dbReference type="Proteomes" id="UP000000485"/>
    </source>
</evidence>
<dbReference type="Pfam" id="PF00582">
    <property type="entry name" value="Usp"/>
    <property type="match status" value="2"/>
</dbReference>
<dbReference type="SUPFAM" id="SSF52402">
    <property type="entry name" value="Adenine nucleotide alpha hydrolases-like"/>
    <property type="match status" value="2"/>
</dbReference>
<dbReference type="Proteomes" id="UP000000485">
    <property type="component" value="Chromosome"/>
</dbReference>
<dbReference type="KEGG" id="cga:Celgi_1678"/>
<comment type="similarity">
    <text evidence="1">Belongs to the universal stress protein A family.</text>
</comment>
<dbReference type="InterPro" id="IPR014729">
    <property type="entry name" value="Rossmann-like_a/b/a_fold"/>
</dbReference>
<name>F8A5N4_CELGA</name>
<dbReference type="OrthoDB" id="6174426at2"/>
<evidence type="ECO:0000313" key="3">
    <source>
        <dbReference type="EMBL" id="AEI12189.1"/>
    </source>
</evidence>
<dbReference type="Gene3D" id="3.40.50.620">
    <property type="entry name" value="HUPs"/>
    <property type="match status" value="2"/>
</dbReference>
<evidence type="ECO:0000256" key="1">
    <source>
        <dbReference type="ARBA" id="ARBA00008791"/>
    </source>
</evidence>
<keyword evidence="4" id="KW-1185">Reference proteome</keyword>
<feature type="domain" description="UspA" evidence="2">
    <location>
        <begin position="145"/>
        <end position="262"/>
    </location>
</feature>
<organism evidence="3 4">
    <name type="scientific">Cellulomonas gilvus (strain ATCC 13127 / NRRL B-14078)</name>
    <name type="common">Cellvibrio gilvus</name>
    <dbReference type="NCBI Taxonomy" id="593907"/>
    <lineage>
        <taxon>Bacteria</taxon>
        <taxon>Bacillati</taxon>
        <taxon>Actinomycetota</taxon>
        <taxon>Actinomycetes</taxon>
        <taxon>Micrococcales</taxon>
        <taxon>Cellulomonadaceae</taxon>
        <taxon>Cellulomonas</taxon>
    </lineage>
</organism>